<dbReference type="Pfam" id="PF05368">
    <property type="entry name" value="NmrA"/>
    <property type="match status" value="1"/>
</dbReference>
<organism evidence="4 5">
    <name type="scientific">Mesorhizobium hungaricum</name>
    <dbReference type="NCBI Taxonomy" id="1566387"/>
    <lineage>
        <taxon>Bacteria</taxon>
        <taxon>Pseudomonadati</taxon>
        <taxon>Pseudomonadota</taxon>
        <taxon>Alphaproteobacteria</taxon>
        <taxon>Hyphomicrobiales</taxon>
        <taxon>Phyllobacteriaceae</taxon>
        <taxon>Mesorhizobium</taxon>
    </lineage>
</organism>
<dbReference type="OrthoDB" id="9794300at2"/>
<evidence type="ECO:0000313" key="4">
    <source>
        <dbReference type="EMBL" id="OCX22100.1"/>
    </source>
</evidence>
<evidence type="ECO:0000256" key="1">
    <source>
        <dbReference type="ARBA" id="ARBA00006328"/>
    </source>
</evidence>
<comment type="similarity">
    <text evidence="1">Belongs to the NmrA-type oxidoreductase family.</text>
</comment>
<keyword evidence="2" id="KW-0521">NADP</keyword>
<proteinExistence type="inferred from homology"/>
<dbReference type="RefSeq" id="WP_024927204.1">
    <property type="nucleotide sequence ID" value="NZ_MDEO01000027.1"/>
</dbReference>
<protein>
    <submittedName>
        <fullName evidence="4">NmrA family protein</fullName>
    </submittedName>
</protein>
<dbReference type="CDD" id="cd05251">
    <property type="entry name" value="NmrA_like_SDR_a"/>
    <property type="match status" value="1"/>
</dbReference>
<dbReference type="SUPFAM" id="SSF51735">
    <property type="entry name" value="NAD(P)-binding Rossmann-fold domains"/>
    <property type="match status" value="1"/>
</dbReference>
<dbReference type="EMBL" id="MDEO01000027">
    <property type="protein sequence ID" value="OCX22100.1"/>
    <property type="molecule type" value="Genomic_DNA"/>
</dbReference>
<dbReference type="InterPro" id="IPR036291">
    <property type="entry name" value="NAD(P)-bd_dom_sf"/>
</dbReference>
<dbReference type="Gene3D" id="3.90.25.10">
    <property type="entry name" value="UDP-galactose 4-epimerase, domain 1"/>
    <property type="match status" value="1"/>
</dbReference>
<evidence type="ECO:0000313" key="5">
    <source>
        <dbReference type="Proteomes" id="UP000094412"/>
    </source>
</evidence>
<dbReference type="AlphaFoldDB" id="A0A1C2E509"/>
<dbReference type="PANTHER" id="PTHR42748:SF7">
    <property type="entry name" value="NMRA LIKE REDOX SENSOR 1-RELATED"/>
    <property type="match status" value="1"/>
</dbReference>
<dbReference type="STRING" id="1566387.QV13_05930"/>
<keyword evidence="5" id="KW-1185">Reference proteome</keyword>
<sequence length="295" mass="31384">MTNGKLPILVFGATGRQGGSVVEALLRARWPVRAFVRDAGAPKSMALHDAGVELVQGSFDDTAAIRAAMRGTYGVFSVLPGNLVEEGEVRAGSAIADLAVESGVAHFVYSSGASAGEKLTGVARFDAKPRIEAHIRGLPITATIIRPMIFMEMLVRPGFGLDEGRYTFFLRPDQSMQLIAVEDIGKFVAAVFADKTRFGGKTLKIAGDSITGNDLEAIFTQAAGRPIAYGRFSEEVLSANPDLGHMAAGLDAGPLADHVDLNVMRAINPEVLSFRSWFSGSGRKTFDEILRQAAG</sequence>
<comment type="caution">
    <text evidence="4">The sequence shown here is derived from an EMBL/GenBank/DDBJ whole genome shotgun (WGS) entry which is preliminary data.</text>
</comment>
<dbReference type="Proteomes" id="UP000094412">
    <property type="component" value="Unassembled WGS sequence"/>
</dbReference>
<evidence type="ECO:0000256" key="2">
    <source>
        <dbReference type="ARBA" id="ARBA00022857"/>
    </source>
</evidence>
<dbReference type="Gene3D" id="3.40.50.720">
    <property type="entry name" value="NAD(P)-binding Rossmann-like Domain"/>
    <property type="match status" value="1"/>
</dbReference>
<reference evidence="4 5" key="1">
    <citation type="submission" date="2016-08" db="EMBL/GenBank/DDBJ databases">
        <title>Whole genome sequence of Mesorhizobium sp. strain UASWS1009 isolated from industrial sewage.</title>
        <authorList>
            <person name="Crovadore J."/>
            <person name="Calmin G."/>
            <person name="Chablais R."/>
            <person name="Cochard B."/>
            <person name="Lefort F."/>
        </authorList>
    </citation>
    <scope>NUCLEOTIDE SEQUENCE [LARGE SCALE GENOMIC DNA]</scope>
    <source>
        <strain evidence="4 5">UASWS1009</strain>
    </source>
</reference>
<dbReference type="InterPro" id="IPR051164">
    <property type="entry name" value="NmrA-like_oxidored"/>
</dbReference>
<dbReference type="InterPro" id="IPR008030">
    <property type="entry name" value="NmrA-like"/>
</dbReference>
<dbReference type="PANTHER" id="PTHR42748">
    <property type="entry name" value="NITROGEN METABOLITE REPRESSION PROTEIN NMRA FAMILY MEMBER"/>
    <property type="match status" value="1"/>
</dbReference>
<gene>
    <name evidence="4" type="ORF">QV13_05930</name>
</gene>
<accession>A0A1C2E509</accession>
<evidence type="ECO:0000259" key="3">
    <source>
        <dbReference type="Pfam" id="PF05368"/>
    </source>
</evidence>
<feature type="domain" description="NmrA-like" evidence="3">
    <location>
        <begin position="8"/>
        <end position="239"/>
    </location>
</feature>
<name>A0A1C2E509_9HYPH</name>